<dbReference type="GO" id="GO:0003677">
    <property type="term" value="F:DNA binding"/>
    <property type="evidence" value="ECO:0007669"/>
    <property type="project" value="UniProtKB-KW"/>
</dbReference>
<dbReference type="InterPro" id="IPR036388">
    <property type="entry name" value="WH-like_DNA-bd_sf"/>
</dbReference>
<sequence>MTTATTAVHWPFVGRRGELERFADALSDGRLEAVLVTGASGVGKSRLAQECLAAAEELGHPVAHVHATASASAVPLSVLAPLLPVPADLTEPHALFALVGAQLRERSRGRRFVLAIDDIDLLDLVSLALLSFLLADGSLFVIATQRTETRVPDTLESRWRHGSALRLRLDSLERHSVETLLHLALGGPVHAAAAEALWDASRGNILYLRELVWCAQADGTLDGVDGVWRLRDRLAGSAGVVELVRQRLAGLSPPQRSVLELLALCEPLGVDDLLEHTEIATLTGLEEQGLIVVRPDGRRQDITLAHPLHAQALQATMPRLKLRSLLLAQIGRVERRGSRRRGDPLLLASWRLDATGTADPALLVHAARLARYAHDLPRAERLAEAALRHGPGTAAGLLLGAALAEQGRHADAEAAYAAAWPTAGAELLALGLARTGNLLLGLGRVEDARARLNEVADRCGAAAHPGVAALDALLIGAVDGTDQALRRLGDEPPAGDPAHRVMWLRSRAMLRAETGSLAAAADDAQLAFDLHDTVEDRGTDFHPAAHLVTIAHARLHSGRLAEAEDAADRGLEMAQRDGSHALAAWFPVQHGHAALARGRVATAERMFRDAAVHAATTGQPAAAASALAGLVLARAQQAAPSDEDTLAARLDEAIARAPRSAELHRARGWMLTGQGRLADARHTLLSAAQESLRRGRCAEAVALLHDGVRIGDLEGCGRELVAAAARVDGGLASARAAHARAALRRDPAALAAVGEILDGYGMRLLAAECLIAAAVQHRADGGQRAATGLLARAAAIVERCEGARTPGLLADTGHVPLSEREREIATLVTGGRSSREIAAALFLSVRTVNNHLQNIYGKLGVNSRGELSALLGGGARAREDGRQ</sequence>
<evidence type="ECO:0000313" key="4">
    <source>
        <dbReference type="EMBL" id="MBB5867842.1"/>
    </source>
</evidence>
<protein>
    <submittedName>
        <fullName evidence="4">DNA-binding CsgD family transcriptional regulator/Tfp pilus assembly protein PilF</fullName>
    </submittedName>
</protein>
<keyword evidence="2" id="KW-0067">ATP-binding</keyword>
<dbReference type="AlphaFoldDB" id="A0A841BM60"/>
<proteinExistence type="predicted"/>
<dbReference type="PANTHER" id="PTHR16305">
    <property type="entry name" value="TESTICULAR SOLUBLE ADENYLYL CYCLASE"/>
    <property type="match status" value="1"/>
</dbReference>
<dbReference type="SUPFAM" id="SSF48452">
    <property type="entry name" value="TPR-like"/>
    <property type="match status" value="2"/>
</dbReference>
<dbReference type="Gene3D" id="3.40.50.300">
    <property type="entry name" value="P-loop containing nucleotide triphosphate hydrolases"/>
    <property type="match status" value="1"/>
</dbReference>
<feature type="domain" description="HTH luxR-type" evidence="3">
    <location>
        <begin position="810"/>
        <end position="875"/>
    </location>
</feature>
<dbReference type="GO" id="GO:0004016">
    <property type="term" value="F:adenylate cyclase activity"/>
    <property type="evidence" value="ECO:0007669"/>
    <property type="project" value="TreeGrafter"/>
</dbReference>
<comment type="caution">
    <text evidence="4">The sequence shown here is derived from an EMBL/GenBank/DDBJ whole genome shotgun (WGS) entry which is preliminary data.</text>
</comment>
<dbReference type="InterPro" id="IPR041664">
    <property type="entry name" value="AAA_16"/>
</dbReference>
<dbReference type="RefSeq" id="WP_184833293.1">
    <property type="nucleotide sequence ID" value="NZ_JACHMN010000002.1"/>
</dbReference>
<dbReference type="SUPFAM" id="SSF46894">
    <property type="entry name" value="C-terminal effector domain of the bipartite response regulators"/>
    <property type="match status" value="1"/>
</dbReference>
<evidence type="ECO:0000256" key="1">
    <source>
        <dbReference type="ARBA" id="ARBA00022741"/>
    </source>
</evidence>
<reference evidence="4 5" key="1">
    <citation type="submission" date="2020-08" db="EMBL/GenBank/DDBJ databases">
        <title>Sequencing the genomes of 1000 actinobacteria strains.</title>
        <authorList>
            <person name="Klenk H.-P."/>
        </authorList>
    </citation>
    <scope>NUCLEOTIDE SEQUENCE [LARGE SCALE GENOMIC DNA]</scope>
    <source>
        <strain evidence="4 5">DSM 45362</strain>
    </source>
</reference>
<dbReference type="PRINTS" id="PR00038">
    <property type="entry name" value="HTHLUXR"/>
</dbReference>
<dbReference type="SMART" id="SM00421">
    <property type="entry name" value="HTH_LUXR"/>
    <property type="match status" value="1"/>
</dbReference>
<organism evidence="4 5">
    <name type="scientific">Allocatelliglobosispora scoriae</name>
    <dbReference type="NCBI Taxonomy" id="643052"/>
    <lineage>
        <taxon>Bacteria</taxon>
        <taxon>Bacillati</taxon>
        <taxon>Actinomycetota</taxon>
        <taxon>Actinomycetes</taxon>
        <taxon>Micromonosporales</taxon>
        <taxon>Micromonosporaceae</taxon>
        <taxon>Allocatelliglobosispora</taxon>
    </lineage>
</organism>
<dbReference type="Pfam" id="PF00196">
    <property type="entry name" value="GerE"/>
    <property type="match status" value="1"/>
</dbReference>
<dbReference type="PROSITE" id="PS50043">
    <property type="entry name" value="HTH_LUXR_2"/>
    <property type="match status" value="1"/>
</dbReference>
<dbReference type="CDD" id="cd06170">
    <property type="entry name" value="LuxR_C_like"/>
    <property type="match status" value="1"/>
</dbReference>
<dbReference type="SUPFAM" id="SSF52540">
    <property type="entry name" value="P-loop containing nucleoside triphosphate hydrolases"/>
    <property type="match status" value="1"/>
</dbReference>
<evidence type="ECO:0000256" key="2">
    <source>
        <dbReference type="ARBA" id="ARBA00022840"/>
    </source>
</evidence>
<dbReference type="Gene3D" id="1.10.10.10">
    <property type="entry name" value="Winged helix-like DNA-binding domain superfamily/Winged helix DNA-binding domain"/>
    <property type="match status" value="1"/>
</dbReference>
<dbReference type="GO" id="GO:0005737">
    <property type="term" value="C:cytoplasm"/>
    <property type="evidence" value="ECO:0007669"/>
    <property type="project" value="TreeGrafter"/>
</dbReference>
<dbReference type="PROSITE" id="PS00622">
    <property type="entry name" value="HTH_LUXR_1"/>
    <property type="match status" value="1"/>
</dbReference>
<dbReference type="InterPro" id="IPR027417">
    <property type="entry name" value="P-loop_NTPase"/>
</dbReference>
<dbReference type="InterPro" id="IPR000792">
    <property type="entry name" value="Tscrpt_reg_LuxR_C"/>
</dbReference>
<keyword evidence="5" id="KW-1185">Reference proteome</keyword>
<dbReference type="InterPro" id="IPR003593">
    <property type="entry name" value="AAA+_ATPase"/>
</dbReference>
<keyword evidence="1" id="KW-0547">Nucleotide-binding</keyword>
<evidence type="ECO:0000259" key="3">
    <source>
        <dbReference type="PROSITE" id="PS50043"/>
    </source>
</evidence>
<dbReference type="GO" id="GO:0005524">
    <property type="term" value="F:ATP binding"/>
    <property type="evidence" value="ECO:0007669"/>
    <property type="project" value="UniProtKB-KW"/>
</dbReference>
<dbReference type="SMART" id="SM00382">
    <property type="entry name" value="AAA"/>
    <property type="match status" value="1"/>
</dbReference>
<dbReference type="Proteomes" id="UP000587527">
    <property type="component" value="Unassembled WGS sequence"/>
</dbReference>
<accession>A0A841BM60</accession>
<dbReference type="Gene3D" id="1.25.40.10">
    <property type="entry name" value="Tetratricopeptide repeat domain"/>
    <property type="match status" value="1"/>
</dbReference>
<evidence type="ECO:0000313" key="5">
    <source>
        <dbReference type="Proteomes" id="UP000587527"/>
    </source>
</evidence>
<dbReference type="EMBL" id="JACHMN010000002">
    <property type="protein sequence ID" value="MBB5867842.1"/>
    <property type="molecule type" value="Genomic_DNA"/>
</dbReference>
<dbReference type="InterPro" id="IPR011990">
    <property type="entry name" value="TPR-like_helical_dom_sf"/>
</dbReference>
<gene>
    <name evidence="4" type="ORF">F4553_001221</name>
</gene>
<dbReference type="Pfam" id="PF13191">
    <property type="entry name" value="AAA_16"/>
    <property type="match status" value="1"/>
</dbReference>
<dbReference type="GO" id="GO:0006355">
    <property type="term" value="P:regulation of DNA-templated transcription"/>
    <property type="evidence" value="ECO:0007669"/>
    <property type="project" value="InterPro"/>
</dbReference>
<keyword evidence="4" id="KW-0238">DNA-binding</keyword>
<dbReference type="PANTHER" id="PTHR16305:SF28">
    <property type="entry name" value="GUANYLATE CYCLASE DOMAIN-CONTAINING PROTEIN"/>
    <property type="match status" value="1"/>
</dbReference>
<name>A0A841BM60_9ACTN</name>
<dbReference type="InterPro" id="IPR016032">
    <property type="entry name" value="Sig_transdc_resp-reg_C-effctor"/>
</dbReference>